<dbReference type="Proteomes" id="UP000010716">
    <property type="component" value="Unassembled WGS sequence"/>
</dbReference>
<dbReference type="AlphaFoldDB" id="F5L3G0"/>
<dbReference type="OrthoDB" id="9988259at2"/>
<gene>
    <name evidence="1" type="ORF">CathTA2_0321</name>
</gene>
<reference evidence="1 2" key="1">
    <citation type="journal article" date="2011" name="J. Bacteriol.">
        <title>Draft genome sequence of the thermoalkaliphilic Caldalkalibacillus thermarum strain TA2.A1.</title>
        <authorList>
            <person name="Kalamorz F."/>
            <person name="Keis S."/>
            <person name="McMillan D.G."/>
            <person name="Olsson K."/>
            <person name="Stanton J.A."/>
            <person name="Stockwell P."/>
            <person name="Black M.A."/>
            <person name="Klingeman D.M."/>
            <person name="Land M.L."/>
            <person name="Han C.S."/>
            <person name="Martin S.L."/>
            <person name="Becher S.A."/>
            <person name="Peddie C.J."/>
            <person name="Morgan H.W."/>
            <person name="Matthies D."/>
            <person name="Preiss L."/>
            <person name="Meier T."/>
            <person name="Brown S.D."/>
            <person name="Cook G.M."/>
        </authorList>
    </citation>
    <scope>NUCLEOTIDE SEQUENCE [LARGE SCALE GENOMIC DNA]</scope>
    <source>
        <strain evidence="1 2">TA2.A1</strain>
    </source>
</reference>
<dbReference type="EMBL" id="AFCE01000043">
    <property type="protein sequence ID" value="EGL84121.1"/>
    <property type="molecule type" value="Genomic_DNA"/>
</dbReference>
<protein>
    <submittedName>
        <fullName evidence="1">Uncharacterized protein</fullName>
    </submittedName>
</protein>
<name>F5L3G0_CALTT</name>
<evidence type="ECO:0000313" key="1">
    <source>
        <dbReference type="EMBL" id="EGL84121.1"/>
    </source>
</evidence>
<sequence>MAQVVGGIPQKINSEDGKEIGYHGYAFSDQEMLETLDELGVTPENATYLAIMRPGDEDFTEFDPSFLYALIN</sequence>
<comment type="caution">
    <text evidence="1">The sequence shown here is derived from an EMBL/GenBank/DDBJ whole genome shotgun (WGS) entry which is preliminary data.</text>
</comment>
<dbReference type="RefSeq" id="WP_007502444.1">
    <property type="nucleotide sequence ID" value="NZ_AFCE01000043.1"/>
</dbReference>
<accession>F5L3G0</accession>
<evidence type="ECO:0000313" key="2">
    <source>
        <dbReference type="Proteomes" id="UP000010716"/>
    </source>
</evidence>
<organism evidence="1 2">
    <name type="scientific">Caldalkalibacillus thermarum (strain TA2.A1)</name>
    <dbReference type="NCBI Taxonomy" id="986075"/>
    <lineage>
        <taxon>Bacteria</taxon>
        <taxon>Bacillati</taxon>
        <taxon>Bacillota</taxon>
        <taxon>Bacilli</taxon>
        <taxon>Bacillales</taxon>
        <taxon>Bacillaceae</taxon>
        <taxon>Caldalkalibacillus</taxon>
    </lineage>
</organism>
<proteinExistence type="predicted"/>